<dbReference type="Proteomes" id="UP000019131">
    <property type="component" value="Unassembled WGS sequence"/>
</dbReference>
<sequence>MGYAFAPQRKVNGGFFINPSIGVQYPLAGKMKLQLAVGYELQEFERLKTQTDNQFRKEFAEQLSHHSLSVRLGLKF</sequence>
<reference evidence="1 2" key="1">
    <citation type="journal article" date="2014" name="Genome Announc.">
        <title>Draft Genome Sequence of Bacteroides reticulotermitis Strain JCM 10512T, Isolated from the Gut of a Termite.</title>
        <authorList>
            <person name="Yuki M."/>
            <person name="Oshima K."/>
            <person name="Suda W."/>
            <person name="Sakamoto M."/>
            <person name="Iida T."/>
            <person name="Hattori M."/>
            <person name="Ohkuma M."/>
        </authorList>
    </citation>
    <scope>NUCLEOTIDE SEQUENCE [LARGE SCALE GENOMIC DNA]</scope>
    <source>
        <strain evidence="1 2">JCM 10512</strain>
    </source>
</reference>
<evidence type="ECO:0008006" key="3">
    <source>
        <dbReference type="Google" id="ProtNLM"/>
    </source>
</evidence>
<evidence type="ECO:0000313" key="1">
    <source>
        <dbReference type="EMBL" id="GAE85669.1"/>
    </source>
</evidence>
<comment type="caution">
    <text evidence="1">The sequence shown here is derived from an EMBL/GenBank/DDBJ whole genome shotgun (WGS) entry which is preliminary data.</text>
</comment>
<keyword evidence="2" id="KW-1185">Reference proteome</keyword>
<gene>
    <name evidence="1" type="ORF">JCM10512_4121</name>
</gene>
<proteinExistence type="predicted"/>
<dbReference type="RefSeq" id="WP_244437253.1">
    <property type="nucleotide sequence ID" value="NZ_BAIV01000029.1"/>
</dbReference>
<dbReference type="EMBL" id="BAIV01000029">
    <property type="protein sequence ID" value="GAE85669.1"/>
    <property type="molecule type" value="Genomic_DNA"/>
</dbReference>
<protein>
    <recommendedName>
        <fullName evidence="3">Outer membrane protein beta-barrel domain-containing protein</fullName>
    </recommendedName>
</protein>
<accession>W4UYV5</accession>
<evidence type="ECO:0000313" key="2">
    <source>
        <dbReference type="Proteomes" id="UP000019131"/>
    </source>
</evidence>
<name>W4UYV5_9BACE</name>
<organism evidence="1 2">
    <name type="scientific">Bacteroides reticulotermitis JCM 10512</name>
    <dbReference type="NCBI Taxonomy" id="1445607"/>
    <lineage>
        <taxon>Bacteria</taxon>
        <taxon>Pseudomonadati</taxon>
        <taxon>Bacteroidota</taxon>
        <taxon>Bacteroidia</taxon>
        <taxon>Bacteroidales</taxon>
        <taxon>Bacteroidaceae</taxon>
        <taxon>Bacteroides</taxon>
    </lineage>
</organism>
<dbReference type="STRING" id="1445607.JCM10512_4121"/>
<dbReference type="AlphaFoldDB" id="W4UYV5"/>